<gene>
    <name evidence="1" type="ORF">SDC9_193186</name>
</gene>
<accession>A0A645I2Z0</accession>
<protein>
    <submittedName>
        <fullName evidence="1">Uncharacterized protein</fullName>
    </submittedName>
</protein>
<organism evidence="1">
    <name type="scientific">bioreactor metagenome</name>
    <dbReference type="NCBI Taxonomy" id="1076179"/>
    <lineage>
        <taxon>unclassified sequences</taxon>
        <taxon>metagenomes</taxon>
        <taxon>ecological metagenomes</taxon>
    </lineage>
</organism>
<dbReference type="EMBL" id="VSSQ01105653">
    <property type="protein sequence ID" value="MPN45618.1"/>
    <property type="molecule type" value="Genomic_DNA"/>
</dbReference>
<evidence type="ECO:0000313" key="1">
    <source>
        <dbReference type="EMBL" id="MPN45618.1"/>
    </source>
</evidence>
<reference evidence="1" key="1">
    <citation type="submission" date="2019-08" db="EMBL/GenBank/DDBJ databases">
        <authorList>
            <person name="Kucharzyk K."/>
            <person name="Murdoch R.W."/>
            <person name="Higgins S."/>
            <person name="Loffler F."/>
        </authorList>
    </citation>
    <scope>NUCLEOTIDE SEQUENCE</scope>
</reference>
<name>A0A645I2Z0_9ZZZZ</name>
<sequence>MSFQIACQIFQVASLVTLRIAAGRIHISFTVHYFIIRPINNGTTGHACFEYIWVTKEQGGSHVSSETPPMHSNAVAVYIGQAFQELNSFHLIFSLFNA</sequence>
<comment type="caution">
    <text evidence="1">The sequence shown here is derived from an EMBL/GenBank/DDBJ whole genome shotgun (WGS) entry which is preliminary data.</text>
</comment>
<dbReference type="AlphaFoldDB" id="A0A645I2Z0"/>
<proteinExistence type="predicted"/>